<feature type="transmembrane region" description="Helical" evidence="1">
    <location>
        <begin position="49"/>
        <end position="71"/>
    </location>
</feature>
<name>A0A0A1UER9_ENTIV</name>
<dbReference type="OMA" id="CYSRIVN"/>
<evidence type="ECO:0000313" key="2">
    <source>
        <dbReference type="EMBL" id="ELP91321.1"/>
    </source>
</evidence>
<dbReference type="OrthoDB" id="27142at2759"/>
<proteinExistence type="predicted"/>
<dbReference type="EMBL" id="KB206474">
    <property type="protein sequence ID" value="ELP91321.1"/>
    <property type="molecule type" value="Genomic_DNA"/>
</dbReference>
<organism evidence="2 3">
    <name type="scientific">Entamoeba invadens IP1</name>
    <dbReference type="NCBI Taxonomy" id="370355"/>
    <lineage>
        <taxon>Eukaryota</taxon>
        <taxon>Amoebozoa</taxon>
        <taxon>Evosea</taxon>
        <taxon>Archamoebae</taxon>
        <taxon>Mastigamoebida</taxon>
        <taxon>Entamoebidae</taxon>
        <taxon>Entamoeba</taxon>
    </lineage>
</organism>
<evidence type="ECO:0000256" key="1">
    <source>
        <dbReference type="SAM" id="Phobius"/>
    </source>
</evidence>
<feature type="transmembrane region" description="Helical" evidence="1">
    <location>
        <begin position="12"/>
        <end position="37"/>
    </location>
</feature>
<feature type="transmembrane region" description="Helical" evidence="1">
    <location>
        <begin position="156"/>
        <end position="182"/>
    </location>
</feature>
<evidence type="ECO:0000313" key="3">
    <source>
        <dbReference type="Proteomes" id="UP000014680"/>
    </source>
</evidence>
<dbReference type="Proteomes" id="UP000014680">
    <property type="component" value="Unassembled WGS sequence"/>
</dbReference>
<dbReference type="VEuPathDB" id="AmoebaDB:EIN_153280"/>
<gene>
    <name evidence="2" type="ORF">EIN_153280</name>
</gene>
<dbReference type="KEGG" id="eiv:EIN_153280"/>
<dbReference type="RefSeq" id="XP_004258092.1">
    <property type="nucleotide sequence ID" value="XM_004258044.1"/>
</dbReference>
<dbReference type="AlphaFoldDB" id="A0A0A1UER9"/>
<dbReference type="GeneID" id="14890157"/>
<keyword evidence="1" id="KW-1133">Transmembrane helix</keyword>
<reference evidence="2 3" key="1">
    <citation type="submission" date="2012-10" db="EMBL/GenBank/DDBJ databases">
        <authorList>
            <person name="Zafar N."/>
            <person name="Inman J."/>
            <person name="Hall N."/>
            <person name="Lorenzi H."/>
            <person name="Caler E."/>
        </authorList>
    </citation>
    <scope>NUCLEOTIDE SEQUENCE [LARGE SCALE GENOMIC DNA]</scope>
    <source>
        <strain evidence="2 3">IP1</strain>
    </source>
</reference>
<keyword evidence="1" id="KW-0812">Transmembrane</keyword>
<feature type="transmembrane region" description="Helical" evidence="1">
    <location>
        <begin position="78"/>
        <end position="102"/>
    </location>
</feature>
<keyword evidence="1" id="KW-0472">Membrane</keyword>
<keyword evidence="3" id="KW-1185">Reference proteome</keyword>
<protein>
    <submittedName>
        <fullName evidence="2">Uncharacterized protein</fullName>
    </submittedName>
</protein>
<sequence length="201" mass="22751">MATGFSNTTILVIVLSSITATVGIFMVGHGCLCFYNQLTTTHPIGDYSVTGLSLICGLVLVFIAFLVFYLYQIHVASSFIIAFLILFIATIFMASVTLVSFMDAYSVKALVKESTSKMMSLEYEFECCGYKTQREYCQKLKRPTCYSRIVNPFMTFRMFCMCATFVLFVQSLTFGIFLCLWFDGIDKQGKDMLTFHISRLD</sequence>
<accession>A0A0A1UER9</accession>